<gene>
    <name evidence="1" type="ORF">Vadar_028332</name>
</gene>
<sequence length="347" mass="38416">MRRRNLQLNPGHRTRPRLGWLLRVTRFLFLEPTVPPNPRPLQQLLLRLDTRLALEPDSAESTHLFVELAIRVHTRVMSGLYLGFKSFTLIITSWRVQSRGVSTGLTNLVRLGVQGNQLSGEFPDLGQLSNLNALDASDNAISGELPAMLPVSLVEMIMRNNQLEGNIPASIGSMVNLQVMDLSHNKLSGSVPSYLFTHPSLEQLTLSYNQFGSVQVPFNWAQQSPLIAVDLSNNQLQGLLPDFLGLMPKLSSLSLENNKFTGMIPTQYAIRAVLPGTGFSQFERLLLGGNYLFGPIPGPLMKVRDPGSVTVQLGRNCLYRCPLRLFFCEGGVQKSLVECKIFGPVVP</sequence>
<accession>A0ACB7YH48</accession>
<keyword evidence="2" id="KW-1185">Reference proteome</keyword>
<evidence type="ECO:0000313" key="1">
    <source>
        <dbReference type="EMBL" id="KAH7852722.1"/>
    </source>
</evidence>
<reference evidence="1 2" key="1">
    <citation type="journal article" date="2021" name="Hortic Res">
        <title>High-quality reference genome and annotation aids understanding of berry development for evergreen blueberry (Vaccinium darrowii).</title>
        <authorList>
            <person name="Yu J."/>
            <person name="Hulse-Kemp A.M."/>
            <person name="Babiker E."/>
            <person name="Staton M."/>
        </authorList>
    </citation>
    <scope>NUCLEOTIDE SEQUENCE [LARGE SCALE GENOMIC DNA]</scope>
    <source>
        <strain evidence="2">cv. NJ 8807/NJ 8810</strain>
        <tissue evidence="1">Young leaf</tissue>
    </source>
</reference>
<proteinExistence type="predicted"/>
<dbReference type="EMBL" id="CM037158">
    <property type="protein sequence ID" value="KAH7852722.1"/>
    <property type="molecule type" value="Genomic_DNA"/>
</dbReference>
<comment type="caution">
    <text evidence="1">The sequence shown here is derived from an EMBL/GenBank/DDBJ whole genome shotgun (WGS) entry which is preliminary data.</text>
</comment>
<dbReference type="Proteomes" id="UP000828048">
    <property type="component" value="Chromosome 8"/>
</dbReference>
<organism evidence="1 2">
    <name type="scientific">Vaccinium darrowii</name>
    <dbReference type="NCBI Taxonomy" id="229202"/>
    <lineage>
        <taxon>Eukaryota</taxon>
        <taxon>Viridiplantae</taxon>
        <taxon>Streptophyta</taxon>
        <taxon>Embryophyta</taxon>
        <taxon>Tracheophyta</taxon>
        <taxon>Spermatophyta</taxon>
        <taxon>Magnoliopsida</taxon>
        <taxon>eudicotyledons</taxon>
        <taxon>Gunneridae</taxon>
        <taxon>Pentapetalae</taxon>
        <taxon>asterids</taxon>
        <taxon>Ericales</taxon>
        <taxon>Ericaceae</taxon>
        <taxon>Vaccinioideae</taxon>
        <taxon>Vaccinieae</taxon>
        <taxon>Vaccinium</taxon>
    </lineage>
</organism>
<name>A0ACB7YH48_9ERIC</name>
<evidence type="ECO:0000313" key="2">
    <source>
        <dbReference type="Proteomes" id="UP000828048"/>
    </source>
</evidence>
<protein>
    <submittedName>
        <fullName evidence="1">Uncharacterized protein</fullName>
    </submittedName>
</protein>